<evidence type="ECO:0000313" key="2">
    <source>
        <dbReference type="EMBL" id="KMY31547.1"/>
    </source>
</evidence>
<proteinExistence type="predicted"/>
<evidence type="ECO:0000313" key="3">
    <source>
        <dbReference type="Proteomes" id="UP000037326"/>
    </source>
</evidence>
<dbReference type="PATRIC" id="fig|582475.4.peg.386"/>
<comment type="caution">
    <text evidence="2">The sequence shown here is derived from an EMBL/GenBank/DDBJ whole genome shotgun (WGS) entry which is preliminary data.</text>
</comment>
<dbReference type="GeneID" id="96597618"/>
<dbReference type="Pfam" id="PF13020">
    <property type="entry name" value="NOV_C"/>
    <property type="match status" value="1"/>
</dbReference>
<dbReference type="AlphaFoldDB" id="A0A0K9FBF6"/>
<gene>
    <name evidence="2" type="ORF">ACZ11_04810</name>
</gene>
<accession>A0A0K9FBF6</accession>
<sequence>MNLLGITRSQLILIDNESFLNEFVTQFYSKDSYNQVYSKLNKHVIKKFGKHFSEFIYDDYLVIQNEKKSSADIKNYANTLFKFLFSKEVLVDDEFKGIFPLEKVKEHFVKRTQNKDRFKLSRPINKYPILEFEDLLKLESFYEVHTDNIEKLKMKLCWYILNEYDFNNKDILSIKSDNFDSGQLHIGDETIDLPNIFEELFEQLSKRKNDGFTNLNGNLKDLAREVGITKNLTPQLIKNTKTVNTLTCPNCQEKYSSDLHNWCAIEEKLVCKDCGDLLRKVFGYQQLSNSPIEKVNNFEVFETLEKEYDKRKKELTKKGVDFQRLYEVMQEIGRMGEKYVFKLEYQKLINTPFANKIDKSIADNPKNGYDILSYDLEGNKIYIEVKATSTDKDEFYISQHELDTAEQLLKSGKKHYVYFVKDILSENPILTIIDNVLDDDRFTKVGHNWKMINGN</sequence>
<evidence type="ECO:0000259" key="1">
    <source>
        <dbReference type="Pfam" id="PF13020"/>
    </source>
</evidence>
<organism evidence="2 3">
    <name type="scientific">Lysinibacillus xylanilyticus</name>
    <dbReference type="NCBI Taxonomy" id="582475"/>
    <lineage>
        <taxon>Bacteria</taxon>
        <taxon>Bacillati</taxon>
        <taxon>Bacillota</taxon>
        <taxon>Bacilli</taxon>
        <taxon>Bacillales</taxon>
        <taxon>Bacillaceae</taxon>
        <taxon>Lysinibacillus</taxon>
    </lineage>
</organism>
<dbReference type="OrthoDB" id="9781481at2"/>
<protein>
    <recommendedName>
        <fullName evidence="1">Protein NO VEIN C-terminal domain-containing protein</fullName>
    </recommendedName>
</protein>
<dbReference type="RefSeq" id="WP_049664180.1">
    <property type="nucleotide sequence ID" value="NZ_LFXJ01000005.1"/>
</dbReference>
<reference evidence="3" key="1">
    <citation type="submission" date="2015-07" db="EMBL/GenBank/DDBJ databases">
        <authorList>
            <consortium name="Consortium for Microbial Forensics and Genomics (microFORGE)"/>
            <person name="Knight B.M."/>
            <person name="Roberts D.P."/>
            <person name="Lin D."/>
            <person name="Hari K."/>
            <person name="Fletcher J."/>
            <person name="Melcher U."/>
            <person name="Blagden T."/>
            <person name="Winegar R.A."/>
        </authorList>
    </citation>
    <scope>NUCLEOTIDE SEQUENCE [LARGE SCALE GENOMIC DNA]</scope>
    <source>
        <strain evidence="3">DSM 23493</strain>
    </source>
</reference>
<feature type="domain" description="Protein NO VEIN C-terminal" evidence="1">
    <location>
        <begin position="336"/>
        <end position="430"/>
    </location>
</feature>
<dbReference type="Proteomes" id="UP000037326">
    <property type="component" value="Unassembled WGS sequence"/>
</dbReference>
<name>A0A0K9FBF6_9BACI</name>
<dbReference type="EMBL" id="LFXJ01000005">
    <property type="protein sequence ID" value="KMY31547.1"/>
    <property type="molecule type" value="Genomic_DNA"/>
</dbReference>
<dbReference type="InterPro" id="IPR024975">
    <property type="entry name" value="NOV_C"/>
</dbReference>